<protein>
    <submittedName>
        <fullName evidence="3">Uncharacterized protein</fullName>
    </submittedName>
</protein>
<reference evidence="3 4" key="1">
    <citation type="journal article" date="2014" name="Agronomy (Basel)">
        <title>A Draft Genome Sequence for Ensete ventricosum, the Drought-Tolerant Tree Against Hunger.</title>
        <authorList>
            <person name="Harrison J."/>
            <person name="Moore K.A."/>
            <person name="Paszkiewicz K."/>
            <person name="Jones T."/>
            <person name="Grant M."/>
            <person name="Ambacheew D."/>
            <person name="Muzemil S."/>
            <person name="Studholme D.J."/>
        </authorList>
    </citation>
    <scope>NUCLEOTIDE SEQUENCE [LARGE SCALE GENOMIC DNA]</scope>
</reference>
<dbReference type="EMBL" id="AMZH03004713">
    <property type="protein sequence ID" value="RRT68390.1"/>
    <property type="molecule type" value="Genomic_DNA"/>
</dbReference>
<comment type="caution">
    <text evidence="3">The sequence shown here is derived from an EMBL/GenBank/DDBJ whole genome shotgun (WGS) entry which is preliminary data.</text>
</comment>
<organism evidence="3 4">
    <name type="scientific">Ensete ventricosum</name>
    <name type="common">Abyssinian banana</name>
    <name type="synonym">Musa ensete</name>
    <dbReference type="NCBI Taxonomy" id="4639"/>
    <lineage>
        <taxon>Eukaryota</taxon>
        <taxon>Viridiplantae</taxon>
        <taxon>Streptophyta</taxon>
        <taxon>Embryophyta</taxon>
        <taxon>Tracheophyta</taxon>
        <taxon>Spermatophyta</taxon>
        <taxon>Magnoliopsida</taxon>
        <taxon>Liliopsida</taxon>
        <taxon>Zingiberales</taxon>
        <taxon>Musaceae</taxon>
        <taxon>Ensete</taxon>
    </lineage>
</organism>
<evidence type="ECO:0000313" key="3">
    <source>
        <dbReference type="EMBL" id="RRT68390.1"/>
    </source>
</evidence>
<dbReference type="Proteomes" id="UP000287651">
    <property type="component" value="Unassembled WGS sequence"/>
</dbReference>
<keyword evidence="2" id="KW-0472">Membrane</keyword>
<accession>A0A426ZWS6</accession>
<feature type="transmembrane region" description="Helical" evidence="2">
    <location>
        <begin position="30"/>
        <end position="52"/>
    </location>
</feature>
<feature type="region of interest" description="Disordered" evidence="1">
    <location>
        <begin position="1"/>
        <end position="22"/>
    </location>
</feature>
<evidence type="ECO:0000256" key="1">
    <source>
        <dbReference type="SAM" id="MobiDB-lite"/>
    </source>
</evidence>
<keyword evidence="2" id="KW-1133">Transmembrane helix</keyword>
<sequence>MASTTMTPVPDYRGQAVAPSGHRSGSLGPFFAVMSAIVILTVFSCIFGRVCASRVVGPDASYDCVGWTRRRWNWWTWRRSIVSEEKAAVAAESEPSLALPLP</sequence>
<dbReference type="PANTHER" id="PTHR33429:SF23">
    <property type="entry name" value="OS02G0709350 PROTEIN"/>
    <property type="match status" value="1"/>
</dbReference>
<gene>
    <name evidence="3" type="ORF">B296_00020948</name>
</gene>
<evidence type="ECO:0000313" key="4">
    <source>
        <dbReference type="Proteomes" id="UP000287651"/>
    </source>
</evidence>
<name>A0A426ZWS6_ENSVE</name>
<evidence type="ECO:0000256" key="2">
    <source>
        <dbReference type="SAM" id="Phobius"/>
    </source>
</evidence>
<dbReference type="AlphaFoldDB" id="A0A426ZWS6"/>
<keyword evidence="2" id="KW-0812">Transmembrane</keyword>
<proteinExistence type="predicted"/>
<dbReference type="PANTHER" id="PTHR33429">
    <property type="entry name" value="OS02G0708000 PROTEIN-RELATED"/>
    <property type="match status" value="1"/>
</dbReference>